<evidence type="ECO:0000313" key="1">
    <source>
        <dbReference type="EMBL" id="GMN39996.1"/>
    </source>
</evidence>
<dbReference type="Proteomes" id="UP001187192">
    <property type="component" value="Unassembled WGS sequence"/>
</dbReference>
<dbReference type="AlphaFoldDB" id="A0AA88AGH2"/>
<accession>A0AA88AGH2</accession>
<evidence type="ECO:0008006" key="3">
    <source>
        <dbReference type="Google" id="ProtNLM"/>
    </source>
</evidence>
<dbReference type="EMBL" id="BTGU01000010">
    <property type="protein sequence ID" value="GMN39996.1"/>
    <property type="molecule type" value="Genomic_DNA"/>
</dbReference>
<name>A0AA88AGH2_FICCA</name>
<reference evidence="1" key="1">
    <citation type="submission" date="2023-07" db="EMBL/GenBank/DDBJ databases">
        <title>draft genome sequence of fig (Ficus carica).</title>
        <authorList>
            <person name="Takahashi T."/>
            <person name="Nishimura K."/>
        </authorList>
    </citation>
    <scope>NUCLEOTIDE SEQUENCE</scope>
</reference>
<organism evidence="1 2">
    <name type="scientific">Ficus carica</name>
    <name type="common">Common fig</name>
    <dbReference type="NCBI Taxonomy" id="3494"/>
    <lineage>
        <taxon>Eukaryota</taxon>
        <taxon>Viridiplantae</taxon>
        <taxon>Streptophyta</taxon>
        <taxon>Embryophyta</taxon>
        <taxon>Tracheophyta</taxon>
        <taxon>Spermatophyta</taxon>
        <taxon>Magnoliopsida</taxon>
        <taxon>eudicotyledons</taxon>
        <taxon>Gunneridae</taxon>
        <taxon>Pentapetalae</taxon>
        <taxon>rosids</taxon>
        <taxon>fabids</taxon>
        <taxon>Rosales</taxon>
        <taxon>Moraceae</taxon>
        <taxon>Ficeae</taxon>
        <taxon>Ficus</taxon>
    </lineage>
</organism>
<dbReference type="Pfam" id="PF07911">
    <property type="entry name" value="DUF1677"/>
    <property type="match status" value="1"/>
</dbReference>
<proteinExistence type="predicted"/>
<dbReference type="InterPro" id="IPR012876">
    <property type="entry name" value="DUF1677_pln"/>
</dbReference>
<comment type="caution">
    <text evidence="1">The sequence shown here is derived from an EMBL/GenBank/DDBJ whole genome shotgun (WGS) entry which is preliminary data.</text>
</comment>
<dbReference type="PANTHER" id="PTHR33108">
    <property type="entry name" value="OS01G0745000 PROTEIN"/>
    <property type="match status" value="1"/>
</dbReference>
<dbReference type="Gramene" id="FCD_00019834-RA">
    <property type="protein sequence ID" value="FCD_00019834-RA:cds"/>
    <property type="gene ID" value="FCD_00019834"/>
</dbReference>
<keyword evidence="2" id="KW-1185">Reference proteome</keyword>
<gene>
    <name evidence="1" type="ORF">TIFTF001_009224</name>
</gene>
<evidence type="ECO:0000313" key="2">
    <source>
        <dbReference type="Proteomes" id="UP001187192"/>
    </source>
</evidence>
<dbReference type="PANTHER" id="PTHR33108:SF14">
    <property type="entry name" value="OS01G0745000 PROTEIN"/>
    <property type="match status" value="1"/>
</dbReference>
<sequence>MSVEAMNEFRKKFESKEAISEITMKQAECECCGLNEECTEAYITQIERSHSGKWVCGLCSEAVKETMKRSPETAVKEALSSHRDFCNKYNSSTRLNPKLSFTCDMRNIAKRSCESRITNKLARSSSCVPRFDLHQYVNP</sequence>
<protein>
    <recommendedName>
        <fullName evidence="3">DUF1677 family protein</fullName>
    </recommendedName>
</protein>